<dbReference type="OrthoDB" id="1201989at2"/>
<sequence>MNDNIKNNFSLKGFTSILIGAYFFLAGFFIETVLKSSLIEENPLTNLVSDNIETSIIVIVLLVFLFSSLTLFFTGKRNAKKLQVQLWNDQTKIALKKYMLAFVVIITSLLILINLGLIEYITPTFLILYGLLLFLVKNKGQQNLLYLASLSVFLAVICFLIPTYWASSISILGIAHVAYGVVVKE</sequence>
<feature type="transmembrane region" description="Helical" evidence="1">
    <location>
        <begin position="120"/>
        <end position="136"/>
    </location>
</feature>
<feature type="transmembrane region" description="Helical" evidence="1">
    <location>
        <begin position="95"/>
        <end position="114"/>
    </location>
</feature>
<organism evidence="2 3">
    <name type="scientific">Polaribacter atrinae</name>
    <dbReference type="NCBI Taxonomy" id="1333662"/>
    <lineage>
        <taxon>Bacteria</taxon>
        <taxon>Pseudomonadati</taxon>
        <taxon>Bacteroidota</taxon>
        <taxon>Flavobacteriia</taxon>
        <taxon>Flavobacteriales</taxon>
        <taxon>Flavobacteriaceae</taxon>
    </lineage>
</organism>
<evidence type="ECO:0000313" key="3">
    <source>
        <dbReference type="Proteomes" id="UP000076923"/>
    </source>
</evidence>
<feature type="transmembrane region" description="Helical" evidence="1">
    <location>
        <begin position="12"/>
        <end position="34"/>
    </location>
</feature>
<dbReference type="Proteomes" id="UP000076923">
    <property type="component" value="Unassembled WGS sequence"/>
</dbReference>
<accession>A0A176T583</accession>
<gene>
    <name evidence="2" type="ORF">LPB303_13915</name>
</gene>
<keyword evidence="1" id="KW-1133">Transmembrane helix</keyword>
<evidence type="ECO:0000313" key="2">
    <source>
        <dbReference type="EMBL" id="OAD42967.1"/>
    </source>
</evidence>
<keyword evidence="1" id="KW-0812">Transmembrane</keyword>
<dbReference type="AlphaFoldDB" id="A0A176T583"/>
<dbReference type="STRING" id="1333662.LPB303_13915"/>
<feature type="transmembrane region" description="Helical" evidence="1">
    <location>
        <begin position="143"/>
        <end position="165"/>
    </location>
</feature>
<dbReference type="EMBL" id="LVWE01000057">
    <property type="protein sequence ID" value="OAD42967.1"/>
    <property type="molecule type" value="Genomic_DNA"/>
</dbReference>
<dbReference type="RefSeq" id="WP_068451416.1">
    <property type="nucleotide sequence ID" value="NZ_CP150660.1"/>
</dbReference>
<comment type="caution">
    <text evidence="2">The sequence shown here is derived from an EMBL/GenBank/DDBJ whole genome shotgun (WGS) entry which is preliminary data.</text>
</comment>
<name>A0A176T583_9FLAO</name>
<reference evidence="2 3" key="1">
    <citation type="submission" date="2016-02" db="EMBL/GenBank/DDBJ databases">
        <title>Draft genome sequence of Polaribacter atrinae KACC17473.</title>
        <authorList>
            <person name="Shin S.-K."/>
            <person name="Yi H."/>
        </authorList>
    </citation>
    <scope>NUCLEOTIDE SEQUENCE [LARGE SCALE GENOMIC DNA]</scope>
    <source>
        <strain evidence="2 3">KACC 17473</strain>
    </source>
</reference>
<evidence type="ECO:0000256" key="1">
    <source>
        <dbReference type="SAM" id="Phobius"/>
    </source>
</evidence>
<protein>
    <submittedName>
        <fullName evidence="2">Uncharacterized protein</fullName>
    </submittedName>
</protein>
<feature type="transmembrane region" description="Helical" evidence="1">
    <location>
        <begin position="54"/>
        <end position="74"/>
    </location>
</feature>
<keyword evidence="3" id="KW-1185">Reference proteome</keyword>
<proteinExistence type="predicted"/>
<keyword evidence="1" id="KW-0472">Membrane</keyword>